<proteinExistence type="predicted"/>
<dbReference type="Pfam" id="PF12802">
    <property type="entry name" value="MarR_2"/>
    <property type="match status" value="1"/>
</dbReference>
<name>A0A2T4PWR4_9STAP</name>
<keyword evidence="3" id="KW-0804">Transcription</keyword>
<protein>
    <recommendedName>
        <fullName evidence="4">HTH marR-type domain-containing protein</fullName>
    </recommendedName>
</protein>
<dbReference type="InterPro" id="IPR036390">
    <property type="entry name" value="WH_DNA-bd_sf"/>
</dbReference>
<dbReference type="SUPFAM" id="SSF46785">
    <property type="entry name" value="Winged helix' DNA-binding domain"/>
    <property type="match status" value="1"/>
</dbReference>
<evidence type="ECO:0000256" key="1">
    <source>
        <dbReference type="ARBA" id="ARBA00023015"/>
    </source>
</evidence>
<evidence type="ECO:0000256" key="3">
    <source>
        <dbReference type="ARBA" id="ARBA00023163"/>
    </source>
</evidence>
<feature type="domain" description="HTH marR-type" evidence="4">
    <location>
        <begin position="15"/>
        <end position="147"/>
    </location>
</feature>
<evidence type="ECO:0000256" key="2">
    <source>
        <dbReference type="ARBA" id="ARBA00023125"/>
    </source>
</evidence>
<dbReference type="Proteomes" id="UP000241209">
    <property type="component" value="Unassembled WGS sequence"/>
</dbReference>
<keyword evidence="2" id="KW-0238">DNA-binding</keyword>
<dbReference type="PROSITE" id="PS50995">
    <property type="entry name" value="HTH_MARR_2"/>
    <property type="match status" value="1"/>
</dbReference>
<gene>
    <name evidence="5" type="ORF">BU072_01235</name>
</gene>
<dbReference type="AlphaFoldDB" id="A0A2T4PWR4"/>
<evidence type="ECO:0000313" key="5">
    <source>
        <dbReference type="EMBL" id="PTI30932.1"/>
    </source>
</evidence>
<dbReference type="PANTHER" id="PTHR42756">
    <property type="entry name" value="TRANSCRIPTIONAL REGULATOR, MARR"/>
    <property type="match status" value="1"/>
</dbReference>
<reference evidence="5 6" key="1">
    <citation type="journal article" date="2016" name="Front. Microbiol.">
        <title>Comprehensive Phylogenetic Analysis of Bovine Non-aureus Staphylococci Species Based on Whole-Genome Sequencing.</title>
        <authorList>
            <person name="Naushad S."/>
            <person name="Barkema H.W."/>
            <person name="Luby C."/>
            <person name="Condas L.A."/>
            <person name="Nobrega D.B."/>
            <person name="Carson D.A."/>
            <person name="De Buck J."/>
        </authorList>
    </citation>
    <scope>NUCLEOTIDE SEQUENCE [LARGE SCALE GENOMIC DNA]</scope>
    <source>
        <strain evidence="5 6">SNUC 2204</strain>
    </source>
</reference>
<dbReference type="STRING" id="1167632.GCA_000286335_01422"/>
<dbReference type="PRINTS" id="PR00598">
    <property type="entry name" value="HTHMARR"/>
</dbReference>
<accession>A0A2T4PWR4</accession>
<dbReference type="InterPro" id="IPR000835">
    <property type="entry name" value="HTH_MarR-typ"/>
</dbReference>
<dbReference type="PANTHER" id="PTHR42756:SF1">
    <property type="entry name" value="TRANSCRIPTIONAL REPRESSOR OF EMRAB OPERON"/>
    <property type="match status" value="1"/>
</dbReference>
<comment type="caution">
    <text evidence="5">The sequence shown here is derived from an EMBL/GenBank/DDBJ whole genome shotgun (WGS) entry which is preliminary data.</text>
</comment>
<evidence type="ECO:0000313" key="6">
    <source>
        <dbReference type="Proteomes" id="UP000241209"/>
    </source>
</evidence>
<sequence length="163" mass="18741">MEDFNMETIENKEALQNFKTKLLRLNSNFKFLCEHVANENGYSLNFCNLLYFISENEGMTLAELAESVEMDKGNLSRLLNEQIKSGYVEKKMDVVDNRKIRVYITNVGHDKVNELNQICIANLSQLLSVLPEDEFLSFVTTLNKLDGHFANLSKNIKDGRLQL</sequence>
<organism evidence="5 6">
    <name type="scientific">Mammaliicoccus vitulinus</name>
    <dbReference type="NCBI Taxonomy" id="71237"/>
    <lineage>
        <taxon>Bacteria</taxon>
        <taxon>Bacillati</taxon>
        <taxon>Bacillota</taxon>
        <taxon>Bacilli</taxon>
        <taxon>Bacillales</taxon>
        <taxon>Staphylococcaceae</taxon>
        <taxon>Mammaliicoccus</taxon>
    </lineage>
</organism>
<dbReference type="EMBL" id="PZFK01000002">
    <property type="protein sequence ID" value="PTI30932.1"/>
    <property type="molecule type" value="Genomic_DNA"/>
</dbReference>
<dbReference type="SMART" id="SM00347">
    <property type="entry name" value="HTH_MARR"/>
    <property type="match status" value="1"/>
</dbReference>
<dbReference type="InterPro" id="IPR036388">
    <property type="entry name" value="WH-like_DNA-bd_sf"/>
</dbReference>
<dbReference type="GO" id="GO:0003677">
    <property type="term" value="F:DNA binding"/>
    <property type="evidence" value="ECO:0007669"/>
    <property type="project" value="UniProtKB-KW"/>
</dbReference>
<keyword evidence="1" id="KW-0805">Transcription regulation</keyword>
<dbReference type="Gene3D" id="1.10.10.10">
    <property type="entry name" value="Winged helix-like DNA-binding domain superfamily/Winged helix DNA-binding domain"/>
    <property type="match status" value="1"/>
</dbReference>
<dbReference type="GO" id="GO:0003700">
    <property type="term" value="F:DNA-binding transcription factor activity"/>
    <property type="evidence" value="ECO:0007669"/>
    <property type="project" value="InterPro"/>
</dbReference>
<evidence type="ECO:0000259" key="4">
    <source>
        <dbReference type="PROSITE" id="PS50995"/>
    </source>
</evidence>